<dbReference type="OrthoDB" id="2884925at2759"/>
<dbReference type="SUPFAM" id="SSF81383">
    <property type="entry name" value="F-box domain"/>
    <property type="match status" value="1"/>
</dbReference>
<dbReference type="AlphaFoldDB" id="A0A4Y7Q5V0"/>
<organism evidence="2 3">
    <name type="scientific">Rickenella mellea</name>
    <dbReference type="NCBI Taxonomy" id="50990"/>
    <lineage>
        <taxon>Eukaryota</taxon>
        <taxon>Fungi</taxon>
        <taxon>Dikarya</taxon>
        <taxon>Basidiomycota</taxon>
        <taxon>Agaricomycotina</taxon>
        <taxon>Agaricomycetes</taxon>
        <taxon>Hymenochaetales</taxon>
        <taxon>Rickenellaceae</taxon>
        <taxon>Rickenella</taxon>
    </lineage>
</organism>
<evidence type="ECO:0000259" key="1">
    <source>
        <dbReference type="PROSITE" id="PS50181"/>
    </source>
</evidence>
<sequence>MDISLSSTDHGDAVPLRLVENEKTSTRLCELRTKIRMHEDAIIGHRTEIYAMSTISCLPAEILCRMFSFVVSQDLFWISLTHVCWYWRRVALDDSVLWSHIHTQHAASVGEFLDRSRKTPLNILISDPYTTPFNGEHRRPFNGWNEDRLRAFRRGNFQRANLQCINQIYRIRSLEFNLTSGRVSSELLSLLTQPAPVLEHLRFCNADSVPEELFCGVMPRLRSLDLDGTILPWGSSIFRGLTRLSLRNLDYSRAPDINQLLGILHSCPKLVNLSLDQPWMDPVSSDIILENVELPSLTRLYVCGVFSFVQSLVKHLILPPRVNITLNWGSFPIANGTHPMFPYIADSRAPAELFLTKFADSTSRSSLEVHHSSLIPVERKFMFKQEIPLVLFTLMPEQLWNITTVLDVRSTISGTEGTLAVFTEWKDLLAALPNLRTLKFTKDTQEECYVVEEEGLMSALDADDIPPCSQHYLCPSLSCLTLSGIAFRSSGTTSWGTVVHCLRRRYQHSQVAELCQLHIAKCINLTVPVIDDLRSCAVELLWDGSGIQEQNSEVKED</sequence>
<gene>
    <name evidence="2" type="ORF">BD410DRAFT_186955</name>
</gene>
<dbReference type="InterPro" id="IPR036047">
    <property type="entry name" value="F-box-like_dom_sf"/>
</dbReference>
<dbReference type="Gene3D" id="1.20.1280.50">
    <property type="match status" value="1"/>
</dbReference>
<dbReference type="Gene3D" id="3.80.10.10">
    <property type="entry name" value="Ribonuclease Inhibitor"/>
    <property type="match status" value="1"/>
</dbReference>
<evidence type="ECO:0000313" key="3">
    <source>
        <dbReference type="Proteomes" id="UP000294933"/>
    </source>
</evidence>
<accession>A0A4Y7Q5V0</accession>
<dbReference type="EMBL" id="ML170172">
    <property type="protein sequence ID" value="TDL23033.1"/>
    <property type="molecule type" value="Genomic_DNA"/>
</dbReference>
<protein>
    <recommendedName>
        <fullName evidence="1">F-box domain-containing protein</fullName>
    </recommendedName>
</protein>
<dbReference type="STRING" id="50990.A0A4Y7Q5V0"/>
<feature type="domain" description="F-box" evidence="1">
    <location>
        <begin position="52"/>
        <end position="101"/>
    </location>
</feature>
<reference evidence="2 3" key="1">
    <citation type="submission" date="2018-06" db="EMBL/GenBank/DDBJ databases">
        <title>A transcriptomic atlas of mushroom development highlights an independent origin of complex multicellularity.</title>
        <authorList>
            <consortium name="DOE Joint Genome Institute"/>
            <person name="Krizsan K."/>
            <person name="Almasi E."/>
            <person name="Merenyi Z."/>
            <person name="Sahu N."/>
            <person name="Viragh M."/>
            <person name="Koszo T."/>
            <person name="Mondo S."/>
            <person name="Kiss B."/>
            <person name="Balint B."/>
            <person name="Kues U."/>
            <person name="Barry K."/>
            <person name="Hegedus J.C."/>
            <person name="Henrissat B."/>
            <person name="Johnson J."/>
            <person name="Lipzen A."/>
            <person name="Ohm R."/>
            <person name="Nagy I."/>
            <person name="Pangilinan J."/>
            <person name="Yan J."/>
            <person name="Xiong Y."/>
            <person name="Grigoriev I.V."/>
            <person name="Hibbett D.S."/>
            <person name="Nagy L.G."/>
        </authorList>
    </citation>
    <scope>NUCLEOTIDE SEQUENCE [LARGE SCALE GENOMIC DNA]</scope>
    <source>
        <strain evidence="2 3">SZMC22713</strain>
    </source>
</reference>
<proteinExistence type="predicted"/>
<dbReference type="Proteomes" id="UP000294933">
    <property type="component" value="Unassembled WGS sequence"/>
</dbReference>
<dbReference type="InterPro" id="IPR032675">
    <property type="entry name" value="LRR_dom_sf"/>
</dbReference>
<dbReference type="Pfam" id="PF12937">
    <property type="entry name" value="F-box-like"/>
    <property type="match status" value="1"/>
</dbReference>
<name>A0A4Y7Q5V0_9AGAM</name>
<evidence type="ECO:0000313" key="2">
    <source>
        <dbReference type="EMBL" id="TDL23033.1"/>
    </source>
</evidence>
<keyword evidence="3" id="KW-1185">Reference proteome</keyword>
<dbReference type="VEuPathDB" id="FungiDB:BD410DRAFT_186955"/>
<dbReference type="SUPFAM" id="SSF52047">
    <property type="entry name" value="RNI-like"/>
    <property type="match status" value="1"/>
</dbReference>
<dbReference type="InterPro" id="IPR001810">
    <property type="entry name" value="F-box_dom"/>
</dbReference>
<dbReference type="PROSITE" id="PS50181">
    <property type="entry name" value="FBOX"/>
    <property type="match status" value="1"/>
</dbReference>